<dbReference type="InterPro" id="IPR036361">
    <property type="entry name" value="SAP_dom_sf"/>
</dbReference>
<evidence type="ECO:0000259" key="1">
    <source>
        <dbReference type="PROSITE" id="PS50097"/>
    </source>
</evidence>
<dbReference type="InterPro" id="IPR002083">
    <property type="entry name" value="MATH/TRAF_dom"/>
</dbReference>
<dbReference type="CDD" id="cd00121">
    <property type="entry name" value="MATH"/>
    <property type="match status" value="1"/>
</dbReference>
<dbReference type="InterPro" id="IPR008974">
    <property type="entry name" value="TRAF-like"/>
</dbReference>
<evidence type="ECO:0000259" key="2">
    <source>
        <dbReference type="PROSITE" id="PS50144"/>
    </source>
</evidence>
<dbReference type="KEGG" id="tps:THAPSDRAFT_6585"/>
<dbReference type="RefSeq" id="XP_002291664.1">
    <property type="nucleotide sequence ID" value="XM_002291628.1"/>
</dbReference>
<dbReference type="InterPro" id="IPR000210">
    <property type="entry name" value="BTB/POZ_dom"/>
</dbReference>
<dbReference type="InterPro" id="IPR045005">
    <property type="entry name" value="BPM1-6"/>
</dbReference>
<dbReference type="InterPro" id="IPR011333">
    <property type="entry name" value="SKP1/BTB/POZ_sf"/>
</dbReference>
<dbReference type="STRING" id="35128.B8C4R2"/>
<dbReference type="SUPFAM" id="SSF54695">
    <property type="entry name" value="POZ domain"/>
    <property type="match status" value="1"/>
</dbReference>
<evidence type="ECO:0008006" key="6">
    <source>
        <dbReference type="Google" id="ProtNLM"/>
    </source>
</evidence>
<dbReference type="InterPro" id="IPR003034">
    <property type="entry name" value="SAP_dom"/>
</dbReference>
<dbReference type="PANTHER" id="PTHR26379">
    <property type="entry name" value="BTB/POZ AND MATH DOMAIN-CONTAINING PROTEIN 1"/>
    <property type="match status" value="1"/>
</dbReference>
<proteinExistence type="predicted"/>
<feature type="domain" description="SAP" evidence="3">
    <location>
        <begin position="356"/>
        <end position="390"/>
    </location>
</feature>
<dbReference type="Gene3D" id="2.60.210.10">
    <property type="entry name" value="Apoptosis, Tumor Necrosis Factor Receptor Associated Protein 2, Chain A"/>
    <property type="match status" value="1"/>
</dbReference>
<evidence type="ECO:0000313" key="5">
    <source>
        <dbReference type="Proteomes" id="UP000001449"/>
    </source>
</evidence>
<keyword evidence="5" id="KW-1185">Reference proteome</keyword>
<dbReference type="Gene3D" id="1.10.720.30">
    <property type="entry name" value="SAP domain"/>
    <property type="match status" value="1"/>
</dbReference>
<dbReference type="InParanoid" id="B8C4R2"/>
<name>B8C4R2_THAPS</name>
<dbReference type="GeneID" id="7446561"/>
<organism evidence="4 5">
    <name type="scientific">Thalassiosira pseudonana</name>
    <name type="common">Marine diatom</name>
    <name type="synonym">Cyclotella nana</name>
    <dbReference type="NCBI Taxonomy" id="35128"/>
    <lineage>
        <taxon>Eukaryota</taxon>
        <taxon>Sar</taxon>
        <taxon>Stramenopiles</taxon>
        <taxon>Ochrophyta</taxon>
        <taxon>Bacillariophyta</taxon>
        <taxon>Coscinodiscophyceae</taxon>
        <taxon>Thalassiosirophycidae</taxon>
        <taxon>Thalassiosirales</taxon>
        <taxon>Thalassiosiraceae</taxon>
        <taxon>Thalassiosira</taxon>
    </lineage>
</organism>
<evidence type="ECO:0000259" key="3">
    <source>
        <dbReference type="PROSITE" id="PS50800"/>
    </source>
</evidence>
<dbReference type="CDD" id="cd14733">
    <property type="entry name" value="BACK"/>
    <property type="match status" value="1"/>
</dbReference>
<dbReference type="Pfam" id="PF02037">
    <property type="entry name" value="SAP"/>
    <property type="match status" value="1"/>
</dbReference>
<evidence type="ECO:0000313" key="4">
    <source>
        <dbReference type="EMBL" id="EED91771.1"/>
    </source>
</evidence>
<dbReference type="eggNOG" id="KOG1987">
    <property type="taxonomic scope" value="Eukaryota"/>
</dbReference>
<protein>
    <recommendedName>
        <fullName evidence="6">BTB domain-containing protein</fullName>
    </recommendedName>
</protein>
<dbReference type="Pfam" id="PF22486">
    <property type="entry name" value="MATH_2"/>
    <property type="match status" value="1"/>
</dbReference>
<dbReference type="HOGENOM" id="CLU_678807_0_0_1"/>
<dbReference type="OMA" id="VSHIWID"/>
<dbReference type="AlphaFoldDB" id="B8C4R2"/>
<accession>B8C4R2</accession>
<reference evidence="4 5" key="1">
    <citation type="journal article" date="2004" name="Science">
        <title>The genome of the diatom Thalassiosira pseudonana: ecology, evolution, and metabolism.</title>
        <authorList>
            <person name="Armbrust E.V."/>
            <person name="Berges J.A."/>
            <person name="Bowler C."/>
            <person name="Green B.R."/>
            <person name="Martinez D."/>
            <person name="Putnam N.H."/>
            <person name="Zhou S."/>
            <person name="Allen A.E."/>
            <person name="Apt K.E."/>
            <person name="Bechner M."/>
            <person name="Brzezinski M.A."/>
            <person name="Chaal B.K."/>
            <person name="Chiovitti A."/>
            <person name="Davis A.K."/>
            <person name="Demarest M.S."/>
            <person name="Detter J.C."/>
            <person name="Glavina T."/>
            <person name="Goodstein D."/>
            <person name="Hadi M.Z."/>
            <person name="Hellsten U."/>
            <person name="Hildebrand M."/>
            <person name="Jenkins B.D."/>
            <person name="Jurka J."/>
            <person name="Kapitonov V.V."/>
            <person name="Kroger N."/>
            <person name="Lau W.W."/>
            <person name="Lane T.W."/>
            <person name="Larimer F.W."/>
            <person name="Lippmeier J.C."/>
            <person name="Lucas S."/>
            <person name="Medina M."/>
            <person name="Montsant A."/>
            <person name="Obornik M."/>
            <person name="Parker M.S."/>
            <person name="Palenik B."/>
            <person name="Pazour G.J."/>
            <person name="Richardson P.M."/>
            <person name="Rynearson T.A."/>
            <person name="Saito M.A."/>
            <person name="Schwartz D.C."/>
            <person name="Thamatrakoln K."/>
            <person name="Valentin K."/>
            <person name="Vardi A."/>
            <person name="Wilkerson F.P."/>
            <person name="Rokhsar D.S."/>
        </authorList>
    </citation>
    <scope>NUCLEOTIDE SEQUENCE [LARGE SCALE GENOMIC DNA]</scope>
    <source>
        <strain evidence="4 5">CCMP1335</strain>
    </source>
</reference>
<sequence length="406" mass="45430">MSSQATAIIDVGTPPPTTLNLEKLFTFNFHNFESLDSTKGTFVISPSIKCFDHEWAVTLYPGGDKNARDGMVSLFLRKTTKGSIAVEFALIIRDNEVTNNRTTDEFSDNVPEWGYSDLLDRSLILSPSINMLNNGTLTIELRMKSDESKLCSNLIPKNPCSTDLISLLKHNEKSPSDITFHVEVISAEKKSYKRYHAHRALLEKFAPSLASLSESYDNTNPMVVSGVDRIIFGAVLRYVYGNSLNNVDWEKESKNLIDAADRFGVTTLKIEAEVRHLKYCSKFTVDNAVDTFLYADSKQCALLKEAATNFILENAVDILKSDAFKSMPGDKSLMSEILMGVARNKKQRSGAKPNDYEAMSVNELRVRLYDRKLDIDGSREMLVARLKGVANERKSEEMSNNDAEAS</sequence>
<dbReference type="PaxDb" id="35128-Thaps6585"/>
<feature type="domain" description="BTB" evidence="1">
    <location>
        <begin position="176"/>
        <end position="248"/>
    </location>
</feature>
<dbReference type="Pfam" id="PF00651">
    <property type="entry name" value="BTB"/>
    <property type="match status" value="1"/>
</dbReference>
<dbReference type="PROSITE" id="PS50097">
    <property type="entry name" value="BTB"/>
    <property type="match status" value="1"/>
</dbReference>
<dbReference type="Gene3D" id="3.30.710.10">
    <property type="entry name" value="Potassium Channel Kv1.1, Chain A"/>
    <property type="match status" value="1"/>
</dbReference>
<dbReference type="GO" id="GO:0016567">
    <property type="term" value="P:protein ubiquitination"/>
    <property type="evidence" value="ECO:0007669"/>
    <property type="project" value="InterPro"/>
</dbReference>
<dbReference type="PANTHER" id="PTHR26379:SF187">
    <property type="entry name" value="OS07G0655300 PROTEIN"/>
    <property type="match status" value="1"/>
</dbReference>
<dbReference type="SMART" id="SM00225">
    <property type="entry name" value="BTB"/>
    <property type="match status" value="1"/>
</dbReference>
<dbReference type="PROSITE" id="PS50144">
    <property type="entry name" value="MATH"/>
    <property type="match status" value="1"/>
</dbReference>
<reference evidence="4 5" key="2">
    <citation type="journal article" date="2008" name="Nature">
        <title>The Phaeodactylum genome reveals the evolutionary history of diatom genomes.</title>
        <authorList>
            <person name="Bowler C."/>
            <person name="Allen A.E."/>
            <person name="Badger J.H."/>
            <person name="Grimwood J."/>
            <person name="Jabbari K."/>
            <person name="Kuo A."/>
            <person name="Maheswari U."/>
            <person name="Martens C."/>
            <person name="Maumus F."/>
            <person name="Otillar R.P."/>
            <person name="Rayko E."/>
            <person name="Salamov A."/>
            <person name="Vandepoele K."/>
            <person name="Beszteri B."/>
            <person name="Gruber A."/>
            <person name="Heijde M."/>
            <person name="Katinka M."/>
            <person name="Mock T."/>
            <person name="Valentin K."/>
            <person name="Verret F."/>
            <person name="Berges J.A."/>
            <person name="Brownlee C."/>
            <person name="Cadoret J.P."/>
            <person name="Chiovitti A."/>
            <person name="Choi C.J."/>
            <person name="Coesel S."/>
            <person name="De Martino A."/>
            <person name="Detter J.C."/>
            <person name="Durkin C."/>
            <person name="Falciatore A."/>
            <person name="Fournet J."/>
            <person name="Haruta M."/>
            <person name="Huysman M.J."/>
            <person name="Jenkins B.D."/>
            <person name="Jiroutova K."/>
            <person name="Jorgensen R.E."/>
            <person name="Joubert Y."/>
            <person name="Kaplan A."/>
            <person name="Kroger N."/>
            <person name="Kroth P.G."/>
            <person name="La Roche J."/>
            <person name="Lindquist E."/>
            <person name="Lommer M."/>
            <person name="Martin-Jezequel V."/>
            <person name="Lopez P.J."/>
            <person name="Lucas S."/>
            <person name="Mangogna M."/>
            <person name="McGinnis K."/>
            <person name="Medlin L.K."/>
            <person name="Montsant A."/>
            <person name="Oudot-Le Secq M.P."/>
            <person name="Napoli C."/>
            <person name="Obornik M."/>
            <person name="Parker M.S."/>
            <person name="Petit J.L."/>
            <person name="Porcel B.M."/>
            <person name="Poulsen N."/>
            <person name="Robison M."/>
            <person name="Rychlewski L."/>
            <person name="Rynearson T.A."/>
            <person name="Schmutz J."/>
            <person name="Shapiro H."/>
            <person name="Siaut M."/>
            <person name="Stanley M."/>
            <person name="Sussman M.R."/>
            <person name="Taylor A.R."/>
            <person name="Vardi A."/>
            <person name="von Dassow P."/>
            <person name="Vyverman W."/>
            <person name="Willis A."/>
            <person name="Wyrwicz L.S."/>
            <person name="Rokhsar D.S."/>
            <person name="Weissenbach J."/>
            <person name="Armbrust E.V."/>
            <person name="Green B.R."/>
            <person name="Van de Peer Y."/>
            <person name="Grigoriev I.V."/>
        </authorList>
    </citation>
    <scope>NUCLEOTIDE SEQUENCE [LARGE SCALE GENOMIC DNA]</scope>
    <source>
        <strain evidence="4 5">CCMP1335</strain>
    </source>
</reference>
<gene>
    <name evidence="4" type="ORF">THAPSDRAFT_6585</name>
</gene>
<dbReference type="Proteomes" id="UP000001449">
    <property type="component" value="Chromosome 6"/>
</dbReference>
<dbReference type="Gene3D" id="1.25.40.420">
    <property type="match status" value="1"/>
</dbReference>
<dbReference type="PROSITE" id="PS50800">
    <property type="entry name" value="SAP"/>
    <property type="match status" value="1"/>
</dbReference>
<dbReference type="EMBL" id="CM000643">
    <property type="protein sequence ID" value="EED91771.1"/>
    <property type="molecule type" value="Genomic_DNA"/>
</dbReference>
<feature type="domain" description="MATH" evidence="2">
    <location>
        <begin position="22"/>
        <end position="143"/>
    </location>
</feature>
<dbReference type="SUPFAM" id="SSF49599">
    <property type="entry name" value="TRAF domain-like"/>
    <property type="match status" value="1"/>
</dbReference>